<feature type="chain" id="PRO_5016822586" evidence="4">
    <location>
        <begin position="24"/>
        <end position="408"/>
    </location>
</feature>
<dbReference type="KEGG" id="pars:DRW48_09640"/>
<dbReference type="SUPFAM" id="SSF53822">
    <property type="entry name" value="Periplasmic binding protein-like I"/>
    <property type="match status" value="1"/>
</dbReference>
<proteinExistence type="inferred from homology"/>
<dbReference type="InterPro" id="IPR028081">
    <property type="entry name" value="Leu-bd"/>
</dbReference>
<name>A0A344PKL3_9RHOB</name>
<dbReference type="Gene3D" id="3.40.50.2300">
    <property type="match status" value="2"/>
</dbReference>
<dbReference type="InterPro" id="IPR028082">
    <property type="entry name" value="Peripla_BP_I"/>
</dbReference>
<comment type="similarity">
    <text evidence="1">Belongs to the leucine-binding protein family.</text>
</comment>
<evidence type="ECO:0000313" key="7">
    <source>
        <dbReference type="Proteomes" id="UP000252023"/>
    </source>
</evidence>
<sequence>MLTRLLATSALALATFAPLTALAADDIPIGGIAPLTGPAANSGEALRQGMELAVKEWNEGKGDYAKAEGPHPTFKLTVEDNNSKPEVGVSAAQRMVTRNGIKLLIGDALHSHVTMALMELAPQFNLPIISAEPVSTLIADKVKSDPEKYALYWKGNYNSSAYGETVHDFVKYAIDKGLIAEGGKKLAFVIEDTDYGHSNADTITQLFEADGWTVAASEAVPAGSTDFYPQLTKLKGVAPDLTVSVFTAVNSGVSLVKQMSEQALPGRHMAIYYPTKPEFMAQVGPAGEGLVWTSLQFAPEVVPAHKAFDERVQAAYGNPATYSHAHAYCVTEIGMRAIETAGSTDPRAISEAIGATDYNCLIGRFKFDPANHTVLGGGEYLPLPVAQIQNGKNQLIWPEANATAPAVK</sequence>
<organism evidence="6 7">
    <name type="scientific">Paracoccus suum</name>
    <dbReference type="NCBI Taxonomy" id="2259340"/>
    <lineage>
        <taxon>Bacteria</taxon>
        <taxon>Pseudomonadati</taxon>
        <taxon>Pseudomonadota</taxon>
        <taxon>Alphaproteobacteria</taxon>
        <taxon>Rhodobacterales</taxon>
        <taxon>Paracoccaceae</taxon>
        <taxon>Paracoccus</taxon>
    </lineage>
</organism>
<protein>
    <submittedName>
        <fullName evidence="6">ABC transporter substrate-binding protein</fullName>
    </submittedName>
</protein>
<reference evidence="7" key="1">
    <citation type="submission" date="2018-07" db="EMBL/GenBank/DDBJ databases">
        <title>Genome sequencing of Paracoccus sp. SC2-6.</title>
        <authorList>
            <person name="Heo J."/>
            <person name="Kim S.-J."/>
            <person name="Kwon S.-W."/>
        </authorList>
    </citation>
    <scope>NUCLEOTIDE SEQUENCE [LARGE SCALE GENOMIC DNA]</scope>
    <source>
        <strain evidence="7">SC2-6</strain>
    </source>
</reference>
<evidence type="ECO:0000259" key="5">
    <source>
        <dbReference type="Pfam" id="PF13458"/>
    </source>
</evidence>
<dbReference type="CDD" id="cd06345">
    <property type="entry name" value="PBP1_ABC_ligand_binding-like"/>
    <property type="match status" value="1"/>
</dbReference>
<evidence type="ECO:0000256" key="2">
    <source>
        <dbReference type="ARBA" id="ARBA00022729"/>
    </source>
</evidence>
<evidence type="ECO:0000256" key="3">
    <source>
        <dbReference type="ARBA" id="ARBA00022970"/>
    </source>
</evidence>
<evidence type="ECO:0000313" key="6">
    <source>
        <dbReference type="EMBL" id="AXC49918.1"/>
    </source>
</evidence>
<evidence type="ECO:0000256" key="1">
    <source>
        <dbReference type="ARBA" id="ARBA00010062"/>
    </source>
</evidence>
<dbReference type="RefSeq" id="WP_114076237.1">
    <property type="nucleotide sequence ID" value="NZ_CP030918.1"/>
</dbReference>
<dbReference type="GO" id="GO:0006865">
    <property type="term" value="P:amino acid transport"/>
    <property type="evidence" value="ECO:0007669"/>
    <property type="project" value="UniProtKB-KW"/>
</dbReference>
<evidence type="ECO:0000256" key="4">
    <source>
        <dbReference type="SAM" id="SignalP"/>
    </source>
</evidence>
<gene>
    <name evidence="6" type="ORF">DRW48_09640</name>
</gene>
<keyword evidence="2 4" id="KW-0732">Signal</keyword>
<dbReference type="PANTHER" id="PTHR30483:SF6">
    <property type="entry name" value="PERIPLASMIC BINDING PROTEIN OF ABC TRANSPORTER FOR NATURAL AMINO ACIDS"/>
    <property type="match status" value="1"/>
</dbReference>
<dbReference type="AlphaFoldDB" id="A0A344PKL3"/>
<keyword evidence="7" id="KW-1185">Reference proteome</keyword>
<dbReference type="Proteomes" id="UP000252023">
    <property type="component" value="Chromosome"/>
</dbReference>
<feature type="signal peptide" evidence="4">
    <location>
        <begin position="1"/>
        <end position="23"/>
    </location>
</feature>
<dbReference type="OrthoDB" id="9768099at2"/>
<dbReference type="PANTHER" id="PTHR30483">
    <property type="entry name" value="LEUCINE-SPECIFIC-BINDING PROTEIN"/>
    <property type="match status" value="1"/>
</dbReference>
<dbReference type="Pfam" id="PF13458">
    <property type="entry name" value="Peripla_BP_6"/>
    <property type="match status" value="1"/>
</dbReference>
<keyword evidence="3" id="KW-0029">Amino-acid transport</keyword>
<keyword evidence="3" id="KW-0813">Transport</keyword>
<dbReference type="EMBL" id="CP030918">
    <property type="protein sequence ID" value="AXC49918.1"/>
    <property type="molecule type" value="Genomic_DNA"/>
</dbReference>
<dbReference type="InterPro" id="IPR051010">
    <property type="entry name" value="BCAA_transport"/>
</dbReference>
<feature type="domain" description="Leucine-binding protein" evidence="5">
    <location>
        <begin position="27"/>
        <end position="374"/>
    </location>
</feature>
<accession>A0A344PKL3</accession>